<dbReference type="Proteomes" id="UP000035760">
    <property type="component" value="Unassembled WGS sequence"/>
</dbReference>
<reference evidence="1" key="1">
    <citation type="submission" date="2013-07" db="EMBL/GenBank/DDBJ databases">
        <authorList>
            <person name="McIlroy S."/>
        </authorList>
    </citation>
    <scope>NUCLEOTIDE SEQUENCE [LARGE SCALE GENOMIC DNA]</scope>
    <source>
        <strain evidence="1">Run_A_D11</strain>
    </source>
</reference>
<sequence>MRLPVVSGLRTDPLEEPLVQILVLFPDVYVKCPSFPLILLWRGFPFACSAAGSASVVSSFSVLCVYKKLD</sequence>
<gene>
    <name evidence="1" type="ORF">BN873_1010006</name>
</gene>
<protein>
    <submittedName>
        <fullName evidence="1">Uncharacterized protein</fullName>
    </submittedName>
</protein>
<organism evidence="1 2">
    <name type="scientific">Candidatus Competibacter denitrificans Run_A_D11</name>
    <dbReference type="NCBI Taxonomy" id="1400863"/>
    <lineage>
        <taxon>Bacteria</taxon>
        <taxon>Pseudomonadati</taxon>
        <taxon>Pseudomonadota</taxon>
        <taxon>Gammaproteobacteria</taxon>
        <taxon>Candidatus Competibacteraceae</taxon>
        <taxon>Candidatus Competibacter</taxon>
    </lineage>
</organism>
<comment type="caution">
    <text evidence="1">The sequence shown here is derived from an EMBL/GenBank/DDBJ whole genome shotgun (WGS) entry which is preliminary data.</text>
</comment>
<evidence type="ECO:0000313" key="1">
    <source>
        <dbReference type="EMBL" id="CDI01078.1"/>
    </source>
</evidence>
<name>W6MB50_9GAMM</name>
<reference evidence="1" key="2">
    <citation type="submission" date="2014-03" db="EMBL/GenBank/DDBJ databases">
        <title>Candidatus Competibacter-lineage genomes retrieved from metagenomes reveal functional metabolic diversity.</title>
        <authorList>
            <person name="McIlroy S.J."/>
            <person name="Albertsen M."/>
            <person name="Andresen E.K."/>
            <person name="Saunders A.M."/>
            <person name="Kristiansen R."/>
            <person name="Stokholm-Bjerregaard M."/>
            <person name="Nielsen K.L."/>
            <person name="Nielsen P.H."/>
        </authorList>
    </citation>
    <scope>NUCLEOTIDE SEQUENCE</scope>
    <source>
        <strain evidence="1">Run_A_D11</strain>
    </source>
</reference>
<keyword evidence="2" id="KW-1185">Reference proteome</keyword>
<dbReference type="STRING" id="1400863.BN873_1010006"/>
<accession>W6MB50</accession>
<evidence type="ECO:0000313" key="2">
    <source>
        <dbReference type="Proteomes" id="UP000035760"/>
    </source>
</evidence>
<proteinExistence type="predicted"/>
<dbReference type="EMBL" id="CBTJ020000004">
    <property type="protein sequence ID" value="CDI01078.1"/>
    <property type="molecule type" value="Genomic_DNA"/>
</dbReference>
<dbReference type="AlphaFoldDB" id="W6MB50"/>